<comment type="caution">
    <text evidence="3">The sequence shown here is derived from an EMBL/GenBank/DDBJ whole genome shotgun (WGS) entry which is preliminary data.</text>
</comment>
<feature type="transmembrane region" description="Helical" evidence="1">
    <location>
        <begin position="120"/>
        <end position="140"/>
    </location>
</feature>
<dbReference type="OMA" id="NICIIVA"/>
<feature type="transmembrane region" description="Helical" evidence="1">
    <location>
        <begin position="160"/>
        <end position="184"/>
    </location>
</feature>
<evidence type="ECO:0000256" key="1">
    <source>
        <dbReference type="SAM" id="Phobius"/>
    </source>
</evidence>
<gene>
    <name evidence="3" type="ORF">CONPUDRAFT_164482</name>
</gene>
<evidence type="ECO:0000313" key="3">
    <source>
        <dbReference type="EMBL" id="EIW81673.1"/>
    </source>
</evidence>
<feature type="transmembrane region" description="Helical" evidence="1">
    <location>
        <begin position="196"/>
        <end position="223"/>
    </location>
</feature>
<sequence length="306" mass="34090">MSLRALYDEGVASYVTVGMAAMVVFDALVSLDRCVEYIWKSPLSSVKVLFFGMRYGTILNNMASLSQVFVHISSTKSYFISTSVLTWTYFVEGICTSLIMAIQTCALYNTSSTTVKVVQGAALINICIIVAQQIASQIAIRKKATIMNGGYVTTELLKITVLGFANLLWYELVIFVMTAAKCIALTRDTRTRLVWVILRAAIAYYILLTTLTVLNLAAFYTFLRARPQLTGIFPAMLRSFQAVFCSRILINLRQTASEMGDPSLLIQNFSMYEPPNQDISLVFRRVGLENDGDSDHEFGGLDFPRT</sequence>
<feature type="transmembrane region" description="Helical" evidence="1">
    <location>
        <begin position="84"/>
        <end position="108"/>
    </location>
</feature>
<dbReference type="RefSeq" id="XP_007767569.1">
    <property type="nucleotide sequence ID" value="XM_007769379.1"/>
</dbReference>
<dbReference type="AlphaFoldDB" id="A0A5M3MR61"/>
<protein>
    <recommendedName>
        <fullName evidence="2">DUF6533 domain-containing protein</fullName>
    </recommendedName>
</protein>
<keyword evidence="1" id="KW-0472">Membrane</keyword>
<keyword evidence="4" id="KW-1185">Reference proteome</keyword>
<dbReference type="GeneID" id="19205146"/>
<dbReference type="KEGG" id="cput:CONPUDRAFT_164482"/>
<keyword evidence="1" id="KW-1133">Transmembrane helix</keyword>
<dbReference type="Pfam" id="PF20151">
    <property type="entry name" value="DUF6533"/>
    <property type="match status" value="1"/>
</dbReference>
<feature type="transmembrane region" description="Helical" evidence="1">
    <location>
        <begin position="12"/>
        <end position="31"/>
    </location>
</feature>
<dbReference type="Proteomes" id="UP000053558">
    <property type="component" value="Unassembled WGS sequence"/>
</dbReference>
<dbReference type="EMBL" id="JH711577">
    <property type="protein sequence ID" value="EIW81673.1"/>
    <property type="molecule type" value="Genomic_DNA"/>
</dbReference>
<evidence type="ECO:0000313" key="4">
    <source>
        <dbReference type="Proteomes" id="UP000053558"/>
    </source>
</evidence>
<keyword evidence="1" id="KW-0812">Transmembrane</keyword>
<name>A0A5M3MR61_CONPW</name>
<dbReference type="InterPro" id="IPR045340">
    <property type="entry name" value="DUF6533"/>
</dbReference>
<feature type="transmembrane region" description="Helical" evidence="1">
    <location>
        <begin position="52"/>
        <end position="72"/>
    </location>
</feature>
<accession>A0A5M3MR61</accession>
<organism evidence="3 4">
    <name type="scientific">Coniophora puteana (strain RWD-64-598)</name>
    <name type="common">Brown rot fungus</name>
    <dbReference type="NCBI Taxonomy" id="741705"/>
    <lineage>
        <taxon>Eukaryota</taxon>
        <taxon>Fungi</taxon>
        <taxon>Dikarya</taxon>
        <taxon>Basidiomycota</taxon>
        <taxon>Agaricomycotina</taxon>
        <taxon>Agaricomycetes</taxon>
        <taxon>Agaricomycetidae</taxon>
        <taxon>Boletales</taxon>
        <taxon>Coniophorineae</taxon>
        <taxon>Coniophoraceae</taxon>
        <taxon>Coniophora</taxon>
    </lineage>
</organism>
<evidence type="ECO:0000259" key="2">
    <source>
        <dbReference type="Pfam" id="PF20151"/>
    </source>
</evidence>
<reference evidence="4" key="1">
    <citation type="journal article" date="2012" name="Science">
        <title>The Paleozoic origin of enzymatic lignin decomposition reconstructed from 31 fungal genomes.</title>
        <authorList>
            <person name="Floudas D."/>
            <person name="Binder M."/>
            <person name="Riley R."/>
            <person name="Barry K."/>
            <person name="Blanchette R.A."/>
            <person name="Henrissat B."/>
            <person name="Martinez A.T."/>
            <person name="Otillar R."/>
            <person name="Spatafora J.W."/>
            <person name="Yadav J.S."/>
            <person name="Aerts A."/>
            <person name="Benoit I."/>
            <person name="Boyd A."/>
            <person name="Carlson A."/>
            <person name="Copeland A."/>
            <person name="Coutinho P.M."/>
            <person name="de Vries R.P."/>
            <person name="Ferreira P."/>
            <person name="Findley K."/>
            <person name="Foster B."/>
            <person name="Gaskell J."/>
            <person name="Glotzer D."/>
            <person name="Gorecki P."/>
            <person name="Heitman J."/>
            <person name="Hesse C."/>
            <person name="Hori C."/>
            <person name="Igarashi K."/>
            <person name="Jurgens J.A."/>
            <person name="Kallen N."/>
            <person name="Kersten P."/>
            <person name="Kohler A."/>
            <person name="Kuees U."/>
            <person name="Kumar T.K.A."/>
            <person name="Kuo A."/>
            <person name="LaButti K."/>
            <person name="Larrondo L.F."/>
            <person name="Lindquist E."/>
            <person name="Ling A."/>
            <person name="Lombard V."/>
            <person name="Lucas S."/>
            <person name="Lundell T."/>
            <person name="Martin R."/>
            <person name="McLaughlin D.J."/>
            <person name="Morgenstern I."/>
            <person name="Morin E."/>
            <person name="Murat C."/>
            <person name="Nagy L.G."/>
            <person name="Nolan M."/>
            <person name="Ohm R.A."/>
            <person name="Patyshakuliyeva A."/>
            <person name="Rokas A."/>
            <person name="Ruiz-Duenas F.J."/>
            <person name="Sabat G."/>
            <person name="Salamov A."/>
            <person name="Samejima M."/>
            <person name="Schmutz J."/>
            <person name="Slot J.C."/>
            <person name="St John F."/>
            <person name="Stenlid J."/>
            <person name="Sun H."/>
            <person name="Sun S."/>
            <person name="Syed K."/>
            <person name="Tsang A."/>
            <person name="Wiebenga A."/>
            <person name="Young D."/>
            <person name="Pisabarro A."/>
            <person name="Eastwood D.C."/>
            <person name="Martin F."/>
            <person name="Cullen D."/>
            <person name="Grigoriev I.V."/>
            <person name="Hibbett D.S."/>
        </authorList>
    </citation>
    <scope>NUCLEOTIDE SEQUENCE [LARGE SCALE GENOMIC DNA]</scope>
    <source>
        <strain evidence="4">RWD-64-598 SS2</strain>
    </source>
</reference>
<proteinExistence type="predicted"/>
<feature type="domain" description="DUF6533" evidence="2">
    <location>
        <begin position="14"/>
        <end position="59"/>
    </location>
</feature>